<organism evidence="1 2">
    <name type="scientific">Cellulophaga phage phi14:2</name>
    <dbReference type="NCBI Taxonomy" id="1327990"/>
    <lineage>
        <taxon>Viruses</taxon>
        <taxon>Duplodnaviria</taxon>
        <taxon>Heunggongvirae</taxon>
        <taxon>Uroviricota</taxon>
        <taxon>Caudoviricetes</taxon>
        <taxon>Crassvirales</taxon>
        <taxon>Steigviridae</taxon>
        <taxon>Asinivirinae</taxon>
        <taxon>Akihdevirus</taxon>
        <taxon>Akihdevirus balticus</taxon>
    </lineage>
</organism>
<keyword evidence="2" id="KW-1185">Reference proteome</keyword>
<proteinExistence type="predicted"/>
<reference evidence="1 2" key="1">
    <citation type="journal article" date="2013" name="Proc. Natl. Acad. Sci. U.S.A.">
        <title>Twelve previously unknown phage genera are ubiquitous in global oceans.</title>
        <authorList>
            <person name="Holmfeldt K."/>
            <person name="Solonenko N."/>
            <person name="Shah M."/>
            <person name="Corrier K."/>
            <person name="Riemann L."/>
            <person name="Verberkmoes N.C."/>
            <person name="Sullivan M.B."/>
        </authorList>
    </citation>
    <scope>NUCLEOTIDE SEQUENCE [LARGE SCALE GENOMIC DNA]</scope>
    <source>
        <strain evidence="1">Phi14:2</strain>
    </source>
</reference>
<evidence type="ECO:0000313" key="2">
    <source>
        <dbReference type="Proteomes" id="UP000014725"/>
    </source>
</evidence>
<gene>
    <name evidence="1" type="ORF">Phi14:2_gp021</name>
</gene>
<dbReference type="Proteomes" id="UP000014725">
    <property type="component" value="Segment"/>
</dbReference>
<accession>R9ZZY9</accession>
<dbReference type="KEGG" id="vg:16797449"/>
<evidence type="ECO:0000313" key="1">
    <source>
        <dbReference type="EMBL" id="AGO48899.1"/>
    </source>
</evidence>
<reference evidence="2" key="2">
    <citation type="submission" date="2013-03" db="EMBL/GenBank/DDBJ databases">
        <title>The Cellulophaga phages: a novel, diverse, and globally ubiquitous model system.</title>
        <authorList>
            <person name="Holmfeldt K."/>
            <person name="Solonenko N."/>
            <person name="Shah M."/>
            <person name="Corrier K."/>
            <person name="Riemann L."/>
            <person name="VerBerkmoes N.C."/>
            <person name="Sullivan M.B."/>
        </authorList>
    </citation>
    <scope>NUCLEOTIDE SEQUENCE [LARGE SCALE GENOMIC DNA]</scope>
</reference>
<dbReference type="GeneID" id="16797449"/>
<name>R9ZZY9_9CAUD</name>
<protein>
    <submittedName>
        <fullName evidence="1">Uncharacterized protein</fullName>
    </submittedName>
</protein>
<dbReference type="EMBL" id="KC821624">
    <property type="protein sequence ID" value="AGO48899.1"/>
    <property type="molecule type" value="Genomic_DNA"/>
</dbReference>
<sequence length="87" mass="10386">MKVDSSKYKNIVRDLETDAYEYTILRFNKMQFCNSIKKRLKSAKEWCHVDQDAKGRCRIIITADTYDKLKLTSREERNIINRYSSLS</sequence>